<keyword evidence="8" id="KW-1185">Reference proteome</keyword>
<proteinExistence type="predicted"/>
<dbReference type="GO" id="GO:0015627">
    <property type="term" value="C:type II protein secretion system complex"/>
    <property type="evidence" value="ECO:0007669"/>
    <property type="project" value="InterPro"/>
</dbReference>
<dbReference type="AlphaFoldDB" id="A0A193LI29"/>
<dbReference type="PRINTS" id="PR00885">
    <property type="entry name" value="BCTERIALGSPH"/>
</dbReference>
<dbReference type="SUPFAM" id="SSF54523">
    <property type="entry name" value="Pili subunits"/>
    <property type="match status" value="1"/>
</dbReference>
<dbReference type="InterPro" id="IPR045584">
    <property type="entry name" value="Pilin-like"/>
</dbReference>
<dbReference type="Pfam" id="PF07963">
    <property type="entry name" value="N_methyl"/>
    <property type="match status" value="1"/>
</dbReference>
<keyword evidence="3 6" id="KW-0812">Transmembrane</keyword>
<dbReference type="EMBL" id="CP016268">
    <property type="protein sequence ID" value="ANO52093.1"/>
    <property type="molecule type" value="Genomic_DNA"/>
</dbReference>
<dbReference type="STRING" id="1548547.BA177_13585"/>
<evidence type="ECO:0000256" key="6">
    <source>
        <dbReference type="SAM" id="Phobius"/>
    </source>
</evidence>
<dbReference type="KEGG" id="woc:BA177_13585"/>
<dbReference type="OrthoDB" id="5784010at2"/>
<name>A0A193LI29_9GAMM</name>
<dbReference type="RefSeq" id="WP_068617083.1">
    <property type="nucleotide sequence ID" value="NZ_CP016268.1"/>
</dbReference>
<evidence type="ECO:0000256" key="2">
    <source>
        <dbReference type="ARBA" id="ARBA00022481"/>
    </source>
</evidence>
<keyword evidence="4 6" id="KW-1133">Transmembrane helix</keyword>
<comment type="subcellular location">
    <subcellularLocation>
        <location evidence="1">Membrane</location>
        <topology evidence="1">Single-pass membrane protein</topology>
    </subcellularLocation>
</comment>
<dbReference type="InterPro" id="IPR012902">
    <property type="entry name" value="N_methyl_site"/>
</dbReference>
<dbReference type="GO" id="GO:0016020">
    <property type="term" value="C:membrane"/>
    <property type="evidence" value="ECO:0007669"/>
    <property type="project" value="UniProtKB-SubCell"/>
</dbReference>
<dbReference type="Proteomes" id="UP000092695">
    <property type="component" value="Chromosome"/>
</dbReference>
<evidence type="ECO:0008006" key="9">
    <source>
        <dbReference type="Google" id="ProtNLM"/>
    </source>
</evidence>
<evidence type="ECO:0000256" key="3">
    <source>
        <dbReference type="ARBA" id="ARBA00022692"/>
    </source>
</evidence>
<keyword evidence="2" id="KW-0488">Methylation</keyword>
<evidence type="ECO:0000256" key="5">
    <source>
        <dbReference type="ARBA" id="ARBA00023136"/>
    </source>
</evidence>
<feature type="transmembrane region" description="Helical" evidence="6">
    <location>
        <begin position="12"/>
        <end position="34"/>
    </location>
</feature>
<evidence type="ECO:0000256" key="4">
    <source>
        <dbReference type="ARBA" id="ARBA00022989"/>
    </source>
</evidence>
<accession>A0A193LI29</accession>
<dbReference type="InterPro" id="IPR002416">
    <property type="entry name" value="T2SS_protein-GspH"/>
</dbReference>
<evidence type="ECO:0000313" key="7">
    <source>
        <dbReference type="EMBL" id="ANO52093.1"/>
    </source>
</evidence>
<dbReference type="NCBIfam" id="TIGR02532">
    <property type="entry name" value="IV_pilin_GFxxxE"/>
    <property type="match status" value="1"/>
</dbReference>
<protein>
    <recommendedName>
        <fullName evidence="9">Pilus assembly protein MshD</fullName>
    </recommendedName>
</protein>
<dbReference type="GO" id="GO:0015628">
    <property type="term" value="P:protein secretion by the type II secretion system"/>
    <property type="evidence" value="ECO:0007669"/>
    <property type="project" value="InterPro"/>
</dbReference>
<gene>
    <name evidence="7" type="ORF">BA177_13585</name>
</gene>
<organism evidence="7 8">
    <name type="scientific">Woeseia oceani</name>
    <dbReference type="NCBI Taxonomy" id="1548547"/>
    <lineage>
        <taxon>Bacteria</taxon>
        <taxon>Pseudomonadati</taxon>
        <taxon>Pseudomonadota</taxon>
        <taxon>Gammaproteobacteria</taxon>
        <taxon>Woeseiales</taxon>
        <taxon>Woeseiaceae</taxon>
        <taxon>Woeseia</taxon>
    </lineage>
</organism>
<sequence length="152" mass="16022">MKFKDRQCGVTLVELLVSIVIVGIAAGTVLGLLATTTGASADPMVRHQASAIAEAYLEEIMLRAYSDPDGVDGEGARSAFDDMDDYDGLLDAGARDQFDNPIAALADYTISVSVTPTSALPAVPSADALRVDVVVSRGPEINLILSGYRTRY</sequence>
<evidence type="ECO:0000256" key="1">
    <source>
        <dbReference type="ARBA" id="ARBA00004167"/>
    </source>
</evidence>
<keyword evidence="5 6" id="KW-0472">Membrane</keyword>
<reference evidence="7 8" key="1">
    <citation type="submission" date="2016-06" db="EMBL/GenBank/DDBJ databases">
        <title>Complete genome sequence of a deep-branching marine Gamma Proteobacterium Woeseia oceani type strain XK5.</title>
        <authorList>
            <person name="Mu D."/>
            <person name="Du Z."/>
        </authorList>
    </citation>
    <scope>NUCLEOTIDE SEQUENCE [LARGE SCALE GENOMIC DNA]</scope>
    <source>
        <strain evidence="7 8">XK5</strain>
    </source>
</reference>
<evidence type="ECO:0000313" key="8">
    <source>
        <dbReference type="Proteomes" id="UP000092695"/>
    </source>
</evidence>